<name>A0ABX7BT83_9HYPH</name>
<accession>A0ABX7BT83</accession>
<evidence type="ECO:0000313" key="3">
    <source>
        <dbReference type="Proteomes" id="UP000595460"/>
    </source>
</evidence>
<proteinExistence type="predicted"/>
<dbReference type="RefSeq" id="WP_201652949.1">
    <property type="nucleotide sequence ID" value="NZ_CP068047.1"/>
</dbReference>
<gene>
    <name evidence="2" type="ORF">JI749_10035</name>
</gene>
<dbReference type="Proteomes" id="UP000595460">
    <property type="component" value="Chromosome"/>
</dbReference>
<sequence>MRLKPAVGALLALTLCGLPMAASAQQAGVSGSPLPDQPYTLFYPDVMITSGEPGGPLTINHPSLPLQCVLTVVPVEDSGWSAEGALAALDPAAVSAGWSETFPNFTLGESRVTSYQSNTALQYEGTSEGPQGGPITLVHTETVDSGNGYTLDCFYASEMAAEARPVVDTIIANFSTEQDAQPVVTP</sequence>
<protein>
    <recommendedName>
        <fullName evidence="4">DUF1795 domain-containing protein</fullName>
    </recommendedName>
</protein>
<feature type="chain" id="PRO_5045855497" description="DUF1795 domain-containing protein" evidence="1">
    <location>
        <begin position="25"/>
        <end position="186"/>
    </location>
</feature>
<dbReference type="EMBL" id="CP068047">
    <property type="protein sequence ID" value="QQR34727.1"/>
    <property type="molecule type" value="Genomic_DNA"/>
</dbReference>
<keyword evidence="3" id="KW-1185">Reference proteome</keyword>
<reference evidence="2 3" key="1">
    <citation type="submission" date="2021-01" db="EMBL/GenBank/DDBJ databases">
        <title>Genome seq and assembly of Devosia sp. G19.</title>
        <authorList>
            <person name="Chhetri G."/>
        </authorList>
    </citation>
    <scope>NUCLEOTIDE SEQUENCE [LARGE SCALE GENOMIC DNA]</scope>
    <source>
        <strain evidence="2 3">G19</strain>
    </source>
</reference>
<keyword evidence="1" id="KW-0732">Signal</keyword>
<evidence type="ECO:0008006" key="4">
    <source>
        <dbReference type="Google" id="ProtNLM"/>
    </source>
</evidence>
<feature type="signal peptide" evidence="1">
    <location>
        <begin position="1"/>
        <end position="24"/>
    </location>
</feature>
<evidence type="ECO:0000313" key="2">
    <source>
        <dbReference type="EMBL" id="QQR34727.1"/>
    </source>
</evidence>
<organism evidence="2 3">
    <name type="scientific">Devosia oryziradicis</name>
    <dbReference type="NCBI Taxonomy" id="2801335"/>
    <lineage>
        <taxon>Bacteria</taxon>
        <taxon>Pseudomonadati</taxon>
        <taxon>Pseudomonadota</taxon>
        <taxon>Alphaproteobacteria</taxon>
        <taxon>Hyphomicrobiales</taxon>
        <taxon>Devosiaceae</taxon>
        <taxon>Devosia</taxon>
    </lineage>
</organism>
<evidence type="ECO:0000256" key="1">
    <source>
        <dbReference type="SAM" id="SignalP"/>
    </source>
</evidence>